<organism evidence="3 4">
    <name type="scientific">Lacipirellula limnantheis</name>
    <dbReference type="NCBI Taxonomy" id="2528024"/>
    <lineage>
        <taxon>Bacteria</taxon>
        <taxon>Pseudomonadati</taxon>
        <taxon>Planctomycetota</taxon>
        <taxon>Planctomycetia</taxon>
        <taxon>Pirellulales</taxon>
        <taxon>Lacipirellulaceae</taxon>
        <taxon>Lacipirellula</taxon>
    </lineage>
</organism>
<accession>A0A517TR64</accession>
<reference evidence="3 4" key="1">
    <citation type="submission" date="2019-02" db="EMBL/GenBank/DDBJ databases">
        <title>Deep-cultivation of Planctomycetes and their phenomic and genomic characterization uncovers novel biology.</title>
        <authorList>
            <person name="Wiegand S."/>
            <person name="Jogler M."/>
            <person name="Boedeker C."/>
            <person name="Pinto D."/>
            <person name="Vollmers J."/>
            <person name="Rivas-Marin E."/>
            <person name="Kohn T."/>
            <person name="Peeters S.H."/>
            <person name="Heuer A."/>
            <person name="Rast P."/>
            <person name="Oberbeckmann S."/>
            <person name="Bunk B."/>
            <person name="Jeske O."/>
            <person name="Meyerdierks A."/>
            <person name="Storesund J.E."/>
            <person name="Kallscheuer N."/>
            <person name="Luecker S."/>
            <person name="Lage O.M."/>
            <person name="Pohl T."/>
            <person name="Merkel B.J."/>
            <person name="Hornburger P."/>
            <person name="Mueller R.-W."/>
            <person name="Bruemmer F."/>
            <person name="Labrenz M."/>
            <person name="Spormann A.M."/>
            <person name="Op den Camp H."/>
            <person name="Overmann J."/>
            <person name="Amann R."/>
            <person name="Jetten M.S.M."/>
            <person name="Mascher T."/>
            <person name="Medema M.H."/>
            <person name="Devos D.P."/>
            <person name="Kaster A.-K."/>
            <person name="Ovreas L."/>
            <person name="Rohde M."/>
            <person name="Galperin M.Y."/>
            <person name="Jogler C."/>
        </authorList>
    </citation>
    <scope>NUCLEOTIDE SEQUENCE [LARGE SCALE GENOMIC DNA]</scope>
    <source>
        <strain evidence="3 4">I41</strain>
    </source>
</reference>
<keyword evidence="4" id="KW-1185">Reference proteome</keyword>
<feature type="transmembrane region" description="Helical" evidence="1">
    <location>
        <begin position="93"/>
        <end position="109"/>
    </location>
</feature>
<feature type="transmembrane region" description="Helical" evidence="1">
    <location>
        <begin position="69"/>
        <end position="87"/>
    </location>
</feature>
<gene>
    <name evidence="3" type="ORF">I41_00140</name>
</gene>
<sequence length="142" mass="15691">MTRADGRERLACQCHLIVEDQAMNVALDSSPHQAAMAHWFARISAVGVFAFFMLFALAEGIPPLAQQPLRVQLFFALWGVMFVGYAIGWRRPLFGGLTSLLGYGLLNAVELATNHRLLGGAFWLFAIPGVLYLIAAWRASRN</sequence>
<dbReference type="Pfam" id="PF24709">
    <property type="entry name" value="DUF7670"/>
    <property type="match status" value="1"/>
</dbReference>
<evidence type="ECO:0000259" key="2">
    <source>
        <dbReference type="Pfam" id="PF24709"/>
    </source>
</evidence>
<evidence type="ECO:0000313" key="3">
    <source>
        <dbReference type="EMBL" id="QDT70861.1"/>
    </source>
</evidence>
<dbReference type="AlphaFoldDB" id="A0A517TR64"/>
<feature type="transmembrane region" description="Helical" evidence="1">
    <location>
        <begin position="121"/>
        <end position="139"/>
    </location>
</feature>
<dbReference type="Proteomes" id="UP000317909">
    <property type="component" value="Chromosome"/>
</dbReference>
<keyword evidence="1" id="KW-0472">Membrane</keyword>
<feature type="domain" description="DUF7670" evidence="2">
    <location>
        <begin position="36"/>
        <end position="140"/>
    </location>
</feature>
<evidence type="ECO:0000313" key="4">
    <source>
        <dbReference type="Proteomes" id="UP000317909"/>
    </source>
</evidence>
<protein>
    <recommendedName>
        <fullName evidence="2">DUF7670 domain-containing protein</fullName>
    </recommendedName>
</protein>
<evidence type="ECO:0000256" key="1">
    <source>
        <dbReference type="SAM" id="Phobius"/>
    </source>
</evidence>
<keyword evidence="1" id="KW-0812">Transmembrane</keyword>
<feature type="transmembrane region" description="Helical" evidence="1">
    <location>
        <begin position="39"/>
        <end position="57"/>
    </location>
</feature>
<name>A0A517TR64_9BACT</name>
<dbReference type="KEGG" id="llh:I41_00140"/>
<dbReference type="EMBL" id="CP036339">
    <property type="protein sequence ID" value="QDT70861.1"/>
    <property type="molecule type" value="Genomic_DNA"/>
</dbReference>
<dbReference type="InterPro" id="IPR056087">
    <property type="entry name" value="DUF7670"/>
</dbReference>
<proteinExistence type="predicted"/>
<keyword evidence="1" id="KW-1133">Transmembrane helix</keyword>